<gene>
    <name evidence="2" type="ORF">FB390_6756</name>
</gene>
<evidence type="ECO:0000313" key="3">
    <source>
        <dbReference type="Proteomes" id="UP000316331"/>
    </source>
</evidence>
<keyword evidence="1" id="KW-0812">Transmembrane</keyword>
<feature type="transmembrane region" description="Helical" evidence="1">
    <location>
        <begin position="55"/>
        <end position="72"/>
    </location>
</feature>
<evidence type="ECO:0000256" key="1">
    <source>
        <dbReference type="SAM" id="Phobius"/>
    </source>
</evidence>
<organism evidence="2 3">
    <name type="scientific">Nocardia bhagyanarayanae</name>
    <dbReference type="NCBI Taxonomy" id="1215925"/>
    <lineage>
        <taxon>Bacteria</taxon>
        <taxon>Bacillati</taxon>
        <taxon>Actinomycetota</taxon>
        <taxon>Actinomycetes</taxon>
        <taxon>Mycobacteriales</taxon>
        <taxon>Nocardiaceae</taxon>
        <taxon>Nocardia</taxon>
    </lineage>
</organism>
<dbReference type="Pfam" id="PF06993">
    <property type="entry name" value="DUF1304"/>
    <property type="match status" value="1"/>
</dbReference>
<keyword evidence="1" id="KW-0472">Membrane</keyword>
<name>A0A543EYB6_9NOCA</name>
<dbReference type="Proteomes" id="UP000316331">
    <property type="component" value="Unassembled WGS sequence"/>
</dbReference>
<proteinExistence type="predicted"/>
<dbReference type="RefSeq" id="WP_141813078.1">
    <property type="nucleotide sequence ID" value="NZ_VFPG01000002.1"/>
</dbReference>
<feature type="transmembrane region" description="Helical" evidence="1">
    <location>
        <begin position="104"/>
        <end position="124"/>
    </location>
</feature>
<evidence type="ECO:0000313" key="2">
    <source>
        <dbReference type="EMBL" id="TQM26555.1"/>
    </source>
</evidence>
<keyword evidence="1" id="KW-1133">Transmembrane helix</keyword>
<feature type="transmembrane region" description="Helical" evidence="1">
    <location>
        <begin position="79"/>
        <end position="98"/>
    </location>
</feature>
<protein>
    <submittedName>
        <fullName evidence="2">Putative membrane protein</fullName>
    </submittedName>
</protein>
<dbReference type="PANTHER" id="PTHR38446">
    <property type="entry name" value="BLL0914 PROTEIN"/>
    <property type="match status" value="1"/>
</dbReference>
<dbReference type="AlphaFoldDB" id="A0A543EYB6"/>
<dbReference type="EMBL" id="VFPG01000002">
    <property type="protein sequence ID" value="TQM26555.1"/>
    <property type="molecule type" value="Genomic_DNA"/>
</dbReference>
<reference evidence="2 3" key="1">
    <citation type="submission" date="2019-06" db="EMBL/GenBank/DDBJ databases">
        <title>Sequencing the genomes of 1000 actinobacteria strains.</title>
        <authorList>
            <person name="Klenk H.-P."/>
        </authorList>
    </citation>
    <scope>NUCLEOTIDE SEQUENCE [LARGE SCALE GENOMIC DNA]</scope>
    <source>
        <strain evidence="2 3">DSM 103495</strain>
    </source>
</reference>
<keyword evidence="3" id="KW-1185">Reference proteome</keyword>
<comment type="caution">
    <text evidence="2">The sequence shown here is derived from an EMBL/GenBank/DDBJ whole genome shotgun (WGS) entry which is preliminary data.</text>
</comment>
<accession>A0A543EYB6</accession>
<dbReference type="OrthoDB" id="9803832at2"/>
<dbReference type="InterPro" id="IPR009732">
    <property type="entry name" value="DUF1304"/>
</dbReference>
<sequence>MLTVVQILAVLAALLHGYIFVLESLRFAEPKVYAGTFHVEREDLAAVQPWAFNQGWYNLFLAIGTLIGALLLPTLPQAGWALLLIGCGSMIAAAGVLVATDRRFVKAALIQGTLPVLTLIAGFITQV</sequence>
<dbReference type="PANTHER" id="PTHR38446:SF1">
    <property type="entry name" value="BLL0914 PROTEIN"/>
    <property type="match status" value="1"/>
</dbReference>